<dbReference type="Pfam" id="PF05199">
    <property type="entry name" value="GMC_oxred_C"/>
    <property type="match status" value="1"/>
</dbReference>
<dbReference type="GO" id="GO:0050660">
    <property type="term" value="F:flavin adenine dinucleotide binding"/>
    <property type="evidence" value="ECO:0007669"/>
    <property type="project" value="InterPro"/>
</dbReference>
<dbReference type="GO" id="GO:0008203">
    <property type="term" value="P:cholesterol metabolic process"/>
    <property type="evidence" value="ECO:0007669"/>
    <property type="project" value="UniProtKB-KW"/>
</dbReference>
<dbReference type="InterPro" id="IPR017896">
    <property type="entry name" value="4Fe4S_Fe-S-bd"/>
</dbReference>
<keyword evidence="9" id="KW-0753">Steroid metabolism</keyword>
<evidence type="ECO:0000256" key="11">
    <source>
        <dbReference type="ARBA" id="ARBA00038856"/>
    </source>
</evidence>
<evidence type="ECO:0000256" key="6">
    <source>
        <dbReference type="ARBA" id="ARBA00023002"/>
    </source>
</evidence>
<reference evidence="17 18" key="1">
    <citation type="submission" date="2016-11" db="EMBL/GenBank/DDBJ databases">
        <title>Tenacibaculum sp. LPB0136, isolated from marine environment.</title>
        <authorList>
            <person name="Kim E."/>
            <person name="Yi H."/>
        </authorList>
    </citation>
    <scope>NUCLEOTIDE SEQUENCE [LARGE SCALE GENOMIC DNA]</scope>
    <source>
        <strain evidence="17 18">LPB0136</strain>
    </source>
</reference>
<dbReference type="STRING" id="1850252.LPB136_01235"/>
<evidence type="ECO:0000256" key="7">
    <source>
        <dbReference type="ARBA" id="ARBA00023098"/>
    </source>
</evidence>
<evidence type="ECO:0000256" key="3">
    <source>
        <dbReference type="ARBA" id="ARBA00022548"/>
    </source>
</evidence>
<dbReference type="InterPro" id="IPR052542">
    <property type="entry name" value="Cholesterol_Oxidase"/>
</dbReference>
<keyword evidence="6" id="KW-0560">Oxidoreductase</keyword>
<dbReference type="SUPFAM" id="SSF51905">
    <property type="entry name" value="FAD/NAD(P)-binding domain"/>
    <property type="match status" value="1"/>
</dbReference>
<evidence type="ECO:0000256" key="12">
    <source>
        <dbReference type="ARBA" id="ARBA00049645"/>
    </source>
</evidence>
<dbReference type="PANTHER" id="PTHR47470">
    <property type="entry name" value="CHOLESTEROL OXIDASE"/>
    <property type="match status" value="1"/>
</dbReference>
<dbReference type="InterPro" id="IPR036188">
    <property type="entry name" value="FAD/NAD-bd_sf"/>
</dbReference>
<evidence type="ECO:0000256" key="8">
    <source>
        <dbReference type="ARBA" id="ARBA00023166"/>
    </source>
</evidence>
<gene>
    <name evidence="17" type="ORF">LPB136_01235</name>
</gene>
<evidence type="ECO:0000256" key="15">
    <source>
        <dbReference type="ARBA" id="ARBA00049778"/>
    </source>
</evidence>
<evidence type="ECO:0000256" key="10">
    <source>
        <dbReference type="ARBA" id="ARBA00023235"/>
    </source>
</evidence>
<keyword evidence="7" id="KW-0443">Lipid metabolism</keyword>
<dbReference type="Gene3D" id="3.50.50.60">
    <property type="entry name" value="FAD/NAD(P)-binding domain"/>
    <property type="match status" value="3"/>
</dbReference>
<comment type="similarity">
    <text evidence="2">Belongs to the GMC oxidoreductase family.</text>
</comment>
<comment type="pathway">
    <text evidence="12">Steroid metabolism; cholesterol degradation.</text>
</comment>
<evidence type="ECO:0000256" key="9">
    <source>
        <dbReference type="ARBA" id="ARBA00023221"/>
    </source>
</evidence>
<evidence type="ECO:0000256" key="13">
    <source>
        <dbReference type="ARBA" id="ARBA00049723"/>
    </source>
</evidence>
<dbReference type="Proteomes" id="UP000181898">
    <property type="component" value="Chromosome"/>
</dbReference>
<evidence type="ECO:0000256" key="1">
    <source>
        <dbReference type="ARBA" id="ARBA00001974"/>
    </source>
</evidence>
<evidence type="ECO:0000313" key="18">
    <source>
        <dbReference type="Proteomes" id="UP000181898"/>
    </source>
</evidence>
<dbReference type="InterPro" id="IPR000172">
    <property type="entry name" value="GMC_OxRdtase_N"/>
</dbReference>
<keyword evidence="3" id="KW-0153">Cholesterol metabolism</keyword>
<dbReference type="AlphaFoldDB" id="A0A1L3JG73"/>
<evidence type="ECO:0000256" key="14">
    <source>
        <dbReference type="ARBA" id="ARBA00049744"/>
    </source>
</evidence>
<sequence length="523" mass="57453">MADLEYDYVIIGSGFGGSVSALRLSEKGYKVLVIEKGKWFGEKDFPKTNWNLKKWMWNPRFGLHGIFKMTFLNHVTVLSGVGVGGGSLTYANTLPVPKEDFFKTGSWANLNSWQETLEPFYKTAHKMLGAAVNPKLHDADLLIKDIAKDLGKEKDFEPTKVAVFFGEPGKKVADPYFDGKGPDRKGCIHCGACMTGCRYNSKNTLDKNYLHLAQQLGAKIIAEKEVFNVEALDKNDTSKGYTVNYKASIGRKKKESVTAKGVIFSGGVMGTIPLLLKLKDTSLKNLSDFVGKDIRTNNESLLSVTSTKNDGKDYSKGIAIGSILHTDKNSHLEPVRYGKGSGFSRVLTMPTVKSKFAIFRILGMFRLLFIAPIRLLKTIFAKNYAQRTTLLLFMQTLDSTLQIKKGRFTKMKTLTQKGGKPEAFIPEAISLANTLGKKVNGIPYSSFTDVLLGTTTTAHILGGAVMGKDKNSGVIDNECKVFGYKNMMVCDGSMISANPGVNPSLSITAISEYAMSKIPEKKL</sequence>
<dbReference type="InterPro" id="IPR007867">
    <property type="entry name" value="GMC_OxRtase_C"/>
</dbReference>
<proteinExistence type="inferred from homology"/>
<protein>
    <recommendedName>
        <fullName evidence="14">Cholesterol oxidase</fullName>
        <ecNumber evidence="13">1.1.3.6</ecNumber>
        <ecNumber evidence="11">5.3.3.1</ecNumber>
    </recommendedName>
    <alternativeName>
        <fullName evidence="15">Cholesterol isomerase</fullName>
    </alternativeName>
</protein>
<keyword evidence="5" id="KW-0274">FAD</keyword>
<evidence type="ECO:0000259" key="16">
    <source>
        <dbReference type="PROSITE" id="PS51379"/>
    </source>
</evidence>
<dbReference type="EC" id="5.3.3.1" evidence="11"/>
<keyword evidence="18" id="KW-1185">Reference proteome</keyword>
<dbReference type="GO" id="GO:0016995">
    <property type="term" value="F:cholesterol oxidase activity"/>
    <property type="evidence" value="ECO:0007669"/>
    <property type="project" value="UniProtKB-EC"/>
</dbReference>
<dbReference type="KEGG" id="ten:LPB136_01235"/>
<dbReference type="RefSeq" id="WP_072554396.1">
    <property type="nucleotide sequence ID" value="NZ_CP018155.1"/>
</dbReference>
<comment type="cofactor">
    <cofactor evidence="1">
        <name>FAD</name>
        <dbReference type="ChEBI" id="CHEBI:57692"/>
    </cofactor>
</comment>
<dbReference type="Pfam" id="PF13450">
    <property type="entry name" value="NAD_binding_8"/>
    <property type="match status" value="1"/>
</dbReference>
<dbReference type="PROSITE" id="PS51379">
    <property type="entry name" value="4FE4S_FER_2"/>
    <property type="match status" value="1"/>
</dbReference>
<evidence type="ECO:0000256" key="4">
    <source>
        <dbReference type="ARBA" id="ARBA00022630"/>
    </source>
</evidence>
<dbReference type="GO" id="GO:0004769">
    <property type="term" value="F:steroid Delta-isomerase activity"/>
    <property type="evidence" value="ECO:0007669"/>
    <property type="project" value="UniProtKB-EC"/>
</dbReference>
<dbReference type="EMBL" id="CP018155">
    <property type="protein sequence ID" value="APG64073.1"/>
    <property type="molecule type" value="Genomic_DNA"/>
</dbReference>
<keyword evidence="4" id="KW-0285">Flavoprotein</keyword>
<keyword evidence="10" id="KW-0413">Isomerase</keyword>
<dbReference type="PANTHER" id="PTHR47470:SF1">
    <property type="entry name" value="FAD-DEPENDENT OXIDOREDUCTASE 2 FAD BINDING DOMAIN-CONTAINING PROTEIN"/>
    <property type="match status" value="1"/>
</dbReference>
<evidence type="ECO:0000313" key="17">
    <source>
        <dbReference type="EMBL" id="APG64073.1"/>
    </source>
</evidence>
<dbReference type="Pfam" id="PF00732">
    <property type="entry name" value="GMC_oxred_N"/>
    <property type="match status" value="1"/>
</dbReference>
<dbReference type="OrthoDB" id="9787779at2"/>
<evidence type="ECO:0000256" key="2">
    <source>
        <dbReference type="ARBA" id="ARBA00010790"/>
    </source>
</evidence>
<accession>A0A1L3JG73</accession>
<keyword evidence="8" id="KW-1207">Sterol metabolism</keyword>
<organism evidence="17 18">
    <name type="scientific">Tenacibaculum todarodis</name>
    <dbReference type="NCBI Taxonomy" id="1850252"/>
    <lineage>
        <taxon>Bacteria</taxon>
        <taxon>Pseudomonadati</taxon>
        <taxon>Bacteroidota</taxon>
        <taxon>Flavobacteriia</taxon>
        <taxon>Flavobacteriales</taxon>
        <taxon>Flavobacteriaceae</taxon>
        <taxon>Tenacibaculum</taxon>
    </lineage>
</organism>
<evidence type="ECO:0000256" key="5">
    <source>
        <dbReference type="ARBA" id="ARBA00022827"/>
    </source>
</evidence>
<dbReference type="EC" id="1.1.3.6" evidence="13"/>
<feature type="domain" description="4Fe-4S ferredoxin-type" evidence="16">
    <location>
        <begin position="173"/>
        <end position="207"/>
    </location>
</feature>
<name>A0A1L3JG73_9FLAO</name>